<accession>A0ABT4YY62</accession>
<evidence type="ECO:0000256" key="1">
    <source>
        <dbReference type="ARBA" id="ARBA00001933"/>
    </source>
</evidence>
<evidence type="ECO:0000256" key="5">
    <source>
        <dbReference type="ARBA" id="ARBA00037974"/>
    </source>
</evidence>
<evidence type="ECO:0000256" key="3">
    <source>
        <dbReference type="ARBA" id="ARBA00022898"/>
    </source>
</evidence>
<dbReference type="InterPro" id="IPR004839">
    <property type="entry name" value="Aminotransferase_I/II_large"/>
</dbReference>
<evidence type="ECO:0000259" key="6">
    <source>
        <dbReference type="Pfam" id="PF00155"/>
    </source>
</evidence>
<dbReference type="InterPro" id="IPR015421">
    <property type="entry name" value="PyrdxlP-dep_Trfase_major"/>
</dbReference>
<dbReference type="Gene3D" id="3.40.640.10">
    <property type="entry name" value="Type I PLP-dependent aspartate aminotransferase-like (Major domain)"/>
    <property type="match status" value="1"/>
</dbReference>
<evidence type="ECO:0000256" key="4">
    <source>
        <dbReference type="ARBA" id="ARBA00023239"/>
    </source>
</evidence>
<keyword evidence="4" id="KW-0456">Lyase</keyword>
<dbReference type="InterPro" id="IPR015422">
    <property type="entry name" value="PyrdxlP-dep_Trfase_small"/>
</dbReference>
<protein>
    <recommendedName>
        <fullName evidence="2">cysteine-S-conjugate beta-lyase</fullName>
        <ecNumber evidence="2">4.4.1.13</ecNumber>
    </recommendedName>
</protein>
<evidence type="ECO:0000256" key="2">
    <source>
        <dbReference type="ARBA" id="ARBA00012224"/>
    </source>
</evidence>
<name>A0ABT4YY62_9VIBR</name>
<dbReference type="EMBL" id="JAQLOI010000003">
    <property type="protein sequence ID" value="MDB1126096.1"/>
    <property type="molecule type" value="Genomic_DNA"/>
</dbReference>
<keyword evidence="7" id="KW-0032">Aminotransferase</keyword>
<dbReference type="PANTHER" id="PTHR43525">
    <property type="entry name" value="PROTEIN MALY"/>
    <property type="match status" value="1"/>
</dbReference>
<comment type="caution">
    <text evidence="7">The sequence shown here is derived from an EMBL/GenBank/DDBJ whole genome shotgun (WGS) entry which is preliminary data.</text>
</comment>
<dbReference type="SUPFAM" id="SSF53383">
    <property type="entry name" value="PLP-dependent transferases"/>
    <property type="match status" value="1"/>
</dbReference>
<keyword evidence="3" id="KW-0663">Pyridoxal phosphate</keyword>
<dbReference type="Proteomes" id="UP001210678">
    <property type="component" value="Unassembled WGS sequence"/>
</dbReference>
<evidence type="ECO:0000313" key="8">
    <source>
        <dbReference type="Proteomes" id="UP001210678"/>
    </source>
</evidence>
<feature type="domain" description="Aminotransferase class I/classII large" evidence="6">
    <location>
        <begin position="1"/>
        <end position="215"/>
    </location>
</feature>
<comment type="cofactor">
    <cofactor evidence="1">
        <name>pyridoxal 5'-phosphate</name>
        <dbReference type="ChEBI" id="CHEBI:597326"/>
    </cofactor>
</comment>
<dbReference type="CDD" id="cd00609">
    <property type="entry name" value="AAT_like"/>
    <property type="match status" value="1"/>
</dbReference>
<comment type="similarity">
    <text evidence="5">Belongs to the class-II pyridoxal-phosphate-dependent aminotransferase family. MalY/PatB cystathionine beta-lyase subfamily.</text>
</comment>
<keyword evidence="7" id="KW-0808">Transferase</keyword>
<dbReference type="Gene3D" id="3.90.1150.10">
    <property type="entry name" value="Aspartate Aminotransferase, domain 1"/>
    <property type="match status" value="1"/>
</dbReference>
<reference evidence="7 8" key="1">
    <citation type="submission" date="2023-01" db="EMBL/GenBank/DDBJ databases">
        <title>Vibrio sp. KJ40-1 sp.nov, isolated from marine algae.</title>
        <authorList>
            <person name="Butt M."/>
            <person name="Kim J.M.J."/>
            <person name="Jeon C.O.C."/>
        </authorList>
    </citation>
    <scope>NUCLEOTIDE SEQUENCE [LARGE SCALE GENOMIC DNA]</scope>
    <source>
        <strain evidence="7 8">KJ40-1</strain>
    </source>
</reference>
<organism evidence="7 8">
    <name type="scientific">Vibrio algarum</name>
    <dbReference type="NCBI Taxonomy" id="3020714"/>
    <lineage>
        <taxon>Bacteria</taxon>
        <taxon>Pseudomonadati</taxon>
        <taxon>Pseudomonadota</taxon>
        <taxon>Gammaproteobacteria</taxon>
        <taxon>Vibrionales</taxon>
        <taxon>Vibrionaceae</taxon>
        <taxon>Vibrio</taxon>
    </lineage>
</organism>
<proteinExistence type="inferred from homology"/>
<dbReference type="EC" id="4.4.1.13" evidence="2"/>
<dbReference type="PANTHER" id="PTHR43525:SF1">
    <property type="entry name" value="PROTEIN MALY"/>
    <property type="match status" value="1"/>
</dbReference>
<dbReference type="Pfam" id="PF00155">
    <property type="entry name" value="Aminotran_1_2"/>
    <property type="match status" value="1"/>
</dbReference>
<dbReference type="RefSeq" id="WP_272140415.1">
    <property type="nucleotide sequence ID" value="NZ_JAQLOI010000003.1"/>
</dbReference>
<dbReference type="GO" id="GO:0008483">
    <property type="term" value="F:transaminase activity"/>
    <property type="evidence" value="ECO:0007669"/>
    <property type="project" value="UniProtKB-KW"/>
</dbReference>
<keyword evidence="8" id="KW-1185">Reference proteome</keyword>
<gene>
    <name evidence="7" type="ORF">PGX00_21475</name>
</gene>
<dbReference type="InterPro" id="IPR015424">
    <property type="entry name" value="PyrdxlP-dep_Trfase"/>
</dbReference>
<sequence>MFFCSPHNPTGNVWSQEDLLRIGQICLDNNVLLISDEIHFDLVRTGVKHYPMATLFPNADKIITCTAPSKTFNLAGLHMSNVIIENKDLKEMWEAKVGFSMPSPLGIVAVKAAYNFCESWLDELKTYIDANYAFAKTFIDEHMPKARFVIPQGTYFIWLDLREYGLTSLQLDDLMIKKANVLLEGGSMFGNEGNGFQRINIACTRKTLEQALIRISRALEQ</sequence>
<dbReference type="InterPro" id="IPR051798">
    <property type="entry name" value="Class-II_PLP-Dep_Aminotrans"/>
</dbReference>
<evidence type="ECO:0000313" key="7">
    <source>
        <dbReference type="EMBL" id="MDB1126096.1"/>
    </source>
</evidence>